<name>A0ABY6K0L4_9ARAC</name>
<reference evidence="6 7" key="1">
    <citation type="submission" date="2022-01" db="EMBL/GenBank/DDBJ databases">
        <title>A chromosomal length assembly of Cordylochernes scorpioides.</title>
        <authorList>
            <person name="Zeh D."/>
            <person name="Zeh J."/>
        </authorList>
    </citation>
    <scope>NUCLEOTIDE SEQUENCE [LARGE SCALE GENOMIC DNA]</scope>
    <source>
        <strain evidence="6">IN4F17</strain>
        <tissue evidence="6">Whole Body</tissue>
    </source>
</reference>
<dbReference type="PROSITE" id="PS50002">
    <property type="entry name" value="SH3"/>
    <property type="match status" value="1"/>
</dbReference>
<evidence type="ECO:0000259" key="5">
    <source>
        <dbReference type="PROSITE" id="PS50002"/>
    </source>
</evidence>
<sequence>MTLNMKTYKGFNKLPYCNAPAAQVKYHEDFEKQKGKVTQVADDPETLRIRNTTKIISNVSYHGELDKKKEMEMKRQLVPEKNGATEPAANLSAPEPRSLDQPPHIAKDSPYSSKLSSTVIFTSQDGAATIEAPPAVMPQQNYKPPQPTGLSFCAMYDYTAQDVDEVSFHEGDVIINCKPIDDGWMMGTVQRSGQEGMLPANYVAPIN</sequence>
<protein>
    <submittedName>
        <fullName evidence="6">LASP1</fullName>
    </submittedName>
</protein>
<keyword evidence="2" id="KW-0677">Repeat</keyword>
<dbReference type="InterPro" id="IPR051759">
    <property type="entry name" value="LIM-SH3_domain_protein"/>
</dbReference>
<gene>
    <name evidence="6" type="ORF">LAZ67_2000680</name>
</gene>
<dbReference type="InterPro" id="IPR000900">
    <property type="entry name" value="Nebulin_repeat"/>
</dbReference>
<dbReference type="SUPFAM" id="SSF50044">
    <property type="entry name" value="SH3-domain"/>
    <property type="match status" value="1"/>
</dbReference>
<dbReference type="PROSITE" id="PS51216">
    <property type="entry name" value="NEBULIN"/>
    <property type="match status" value="1"/>
</dbReference>
<evidence type="ECO:0000256" key="4">
    <source>
        <dbReference type="SAM" id="MobiDB-lite"/>
    </source>
</evidence>
<feature type="domain" description="SH3" evidence="5">
    <location>
        <begin position="147"/>
        <end position="207"/>
    </location>
</feature>
<evidence type="ECO:0000256" key="3">
    <source>
        <dbReference type="PROSITE-ProRule" id="PRU00192"/>
    </source>
</evidence>
<dbReference type="InterPro" id="IPR036028">
    <property type="entry name" value="SH3-like_dom_sf"/>
</dbReference>
<dbReference type="PANTHER" id="PTHR46218:SF4">
    <property type="entry name" value="LIM AND SH3 DOMAIN PROTEIN LASP"/>
    <property type="match status" value="1"/>
</dbReference>
<evidence type="ECO:0000256" key="1">
    <source>
        <dbReference type="ARBA" id="ARBA00022443"/>
    </source>
</evidence>
<dbReference type="PRINTS" id="PR00452">
    <property type="entry name" value="SH3DOMAIN"/>
</dbReference>
<dbReference type="InterPro" id="IPR001452">
    <property type="entry name" value="SH3_domain"/>
</dbReference>
<dbReference type="SMART" id="SM00326">
    <property type="entry name" value="SH3"/>
    <property type="match status" value="1"/>
</dbReference>
<evidence type="ECO:0000256" key="2">
    <source>
        <dbReference type="ARBA" id="ARBA00022737"/>
    </source>
</evidence>
<accession>A0ABY6K0L4</accession>
<keyword evidence="1 3" id="KW-0728">SH3 domain</keyword>
<evidence type="ECO:0000313" key="6">
    <source>
        <dbReference type="EMBL" id="UYV62459.1"/>
    </source>
</evidence>
<evidence type="ECO:0000313" key="7">
    <source>
        <dbReference type="Proteomes" id="UP001235939"/>
    </source>
</evidence>
<dbReference type="Gene3D" id="2.30.30.40">
    <property type="entry name" value="SH3 Domains"/>
    <property type="match status" value="1"/>
</dbReference>
<dbReference type="Proteomes" id="UP001235939">
    <property type="component" value="Chromosome 02"/>
</dbReference>
<feature type="region of interest" description="Disordered" evidence="4">
    <location>
        <begin position="78"/>
        <end position="111"/>
    </location>
</feature>
<dbReference type="Pfam" id="PF00018">
    <property type="entry name" value="SH3_1"/>
    <property type="match status" value="1"/>
</dbReference>
<dbReference type="EMBL" id="CP092864">
    <property type="protein sequence ID" value="UYV62459.1"/>
    <property type="molecule type" value="Genomic_DNA"/>
</dbReference>
<dbReference type="SMART" id="SM00227">
    <property type="entry name" value="NEBU"/>
    <property type="match status" value="1"/>
</dbReference>
<organism evidence="6 7">
    <name type="scientific">Cordylochernes scorpioides</name>
    <dbReference type="NCBI Taxonomy" id="51811"/>
    <lineage>
        <taxon>Eukaryota</taxon>
        <taxon>Metazoa</taxon>
        <taxon>Ecdysozoa</taxon>
        <taxon>Arthropoda</taxon>
        <taxon>Chelicerata</taxon>
        <taxon>Arachnida</taxon>
        <taxon>Pseudoscorpiones</taxon>
        <taxon>Cheliferoidea</taxon>
        <taxon>Chernetidae</taxon>
        <taxon>Cordylochernes</taxon>
    </lineage>
</organism>
<keyword evidence="7" id="KW-1185">Reference proteome</keyword>
<dbReference type="CDD" id="cd11789">
    <property type="entry name" value="SH3_Nebulin_family_C"/>
    <property type="match status" value="1"/>
</dbReference>
<proteinExistence type="predicted"/>
<dbReference type="PANTHER" id="PTHR46218">
    <property type="entry name" value="LASP"/>
    <property type="match status" value="1"/>
</dbReference>